<evidence type="ECO:0000313" key="2">
    <source>
        <dbReference type="Proteomes" id="UP000295023"/>
    </source>
</evidence>
<gene>
    <name evidence="1" type="ORF">EXY23_27460</name>
</gene>
<keyword evidence="2" id="KW-1185">Reference proteome</keyword>
<dbReference type="AlphaFoldDB" id="A0A4R4D2I3"/>
<dbReference type="Proteomes" id="UP000295023">
    <property type="component" value="Unassembled WGS sequence"/>
</dbReference>
<name>A0A4R4D2I3_9PROT</name>
<evidence type="ECO:0000313" key="1">
    <source>
        <dbReference type="EMBL" id="TCZ49333.1"/>
    </source>
</evidence>
<accession>A0A4R4D2I3</accession>
<dbReference type="InterPro" id="IPR008686">
    <property type="entry name" value="RNA_pol_mitovir"/>
</dbReference>
<reference evidence="1 2" key="1">
    <citation type="submission" date="2019-03" db="EMBL/GenBank/DDBJ databases">
        <title>Paracraurococcus aquatilis NE82 genome sequence.</title>
        <authorList>
            <person name="Zhao Y."/>
            <person name="Du Z."/>
        </authorList>
    </citation>
    <scope>NUCLEOTIDE SEQUENCE [LARGE SCALE GENOMIC DNA]</scope>
    <source>
        <strain evidence="1 2">NE82</strain>
    </source>
</reference>
<dbReference type="EMBL" id="SKBM01000103">
    <property type="protein sequence ID" value="TCZ49333.1"/>
    <property type="molecule type" value="Genomic_DNA"/>
</dbReference>
<organism evidence="1 2">
    <name type="scientific">Roseicella aquatilis</name>
    <dbReference type="NCBI Taxonomy" id="2527868"/>
    <lineage>
        <taxon>Bacteria</taxon>
        <taxon>Pseudomonadati</taxon>
        <taxon>Pseudomonadota</taxon>
        <taxon>Alphaproteobacteria</taxon>
        <taxon>Acetobacterales</taxon>
        <taxon>Roseomonadaceae</taxon>
        <taxon>Roseicella</taxon>
    </lineage>
</organism>
<dbReference type="Pfam" id="PF05919">
    <property type="entry name" value="Mitovir_RNA_pol"/>
    <property type="match status" value="1"/>
</dbReference>
<comment type="caution">
    <text evidence="1">The sequence shown here is derived from an EMBL/GenBank/DDBJ whole genome shotgun (WGS) entry which is preliminary data.</text>
</comment>
<protein>
    <submittedName>
        <fullName evidence="1">Uncharacterized protein</fullName>
    </submittedName>
</protein>
<sequence>MRMNVLRNIPMDGTYNQLAPLKRIMHLSQFRSFDLSSATDRFPLSVQGEIIRA</sequence>
<proteinExistence type="predicted"/>